<dbReference type="HOGENOM" id="CLU_030140_1_1_6"/>
<dbReference type="CDD" id="cd18126">
    <property type="entry name" value="GAPDH_I_C"/>
    <property type="match status" value="1"/>
</dbReference>
<dbReference type="InterPro" id="IPR020828">
    <property type="entry name" value="GlycerAld_3-P_DH_NAD(P)-bd"/>
</dbReference>
<feature type="domain" description="Glyceraldehyde 3-phosphate dehydrogenase NAD(P) binding" evidence="5">
    <location>
        <begin position="131"/>
        <end position="293"/>
    </location>
</feature>
<proteinExistence type="inferred from homology"/>
<dbReference type="STRING" id="134533.GCA_001485085_01815"/>
<dbReference type="Proteomes" id="UP000018426">
    <property type="component" value="Unassembled WGS sequence"/>
</dbReference>
<evidence type="ECO:0000313" key="7">
    <source>
        <dbReference type="Proteomes" id="UP000018426"/>
    </source>
</evidence>
<evidence type="ECO:0000313" key="6">
    <source>
        <dbReference type="EMBL" id="ENU34093.1"/>
    </source>
</evidence>
<gene>
    <name evidence="6" type="ORF">F989_01066</name>
</gene>
<organism evidence="6 7">
    <name type="scientific">Acinetobacter parvus NIPH 1103</name>
    <dbReference type="NCBI Taxonomy" id="1217671"/>
    <lineage>
        <taxon>Bacteria</taxon>
        <taxon>Pseudomonadati</taxon>
        <taxon>Pseudomonadota</taxon>
        <taxon>Gammaproteobacteria</taxon>
        <taxon>Moraxellales</taxon>
        <taxon>Moraxellaceae</taxon>
        <taxon>Acinetobacter</taxon>
    </lineage>
</organism>
<dbReference type="Gene3D" id="3.40.50.720">
    <property type="entry name" value="NAD(P)-binding Rossmann-like Domain"/>
    <property type="match status" value="1"/>
</dbReference>
<dbReference type="PANTHER" id="PTHR43454:SF1">
    <property type="entry name" value="GLYCERALDEHYDE 3-PHOSPHATE DEHYDROGENASE NAD(P) BINDING DOMAIN-CONTAINING PROTEIN"/>
    <property type="match status" value="1"/>
</dbReference>
<keyword evidence="2 4" id="KW-0560">Oxidoreductase</keyword>
<dbReference type="Pfam" id="PF02800">
    <property type="entry name" value="Gp_dh_C"/>
    <property type="match status" value="1"/>
</dbReference>
<evidence type="ECO:0000256" key="1">
    <source>
        <dbReference type="ARBA" id="ARBA00007406"/>
    </source>
</evidence>
<sequence>MSKDTIVALHAEHQGRWKNREEIAERMITLIGQLYREKNIVVSVYGRSLINRSVIQILKTHRRTRMVDVELSVVNTFPILEALMKVENIGSAEVDIGKLAVEYQNQGGDVDAFVANAVASIQGNATSEQPKDVVLYGFGRIGRILARLIISQSGLGRGLSLKAIVVRKSSDGDLAKRASLLRRDSIHGTFDGTISVDEENEAIIANGNFIKVIYASSPSEVDYTAYGIENALLIDNTGKWRDAEGLSQHLKCAGIARVVLTAPSKGEMKNVVYGVNNTDILLDEDKIISAASCTTNAITPVLKVLDDKYKVLNGHVETVHSFTNDQNLIDNYHKADRRGRAATLNMVITETGAAKAVAKALPGLKGKLTGNSVRVPTPNVSLAILNLNLEKEVDREEVNEYIRQISINSSLQGQIGYTNSTEVVSSDFIGSRTAGVFDAQATITSGTRLTAYVWYDNEVGYSCQVLRIAEQMCGVSYAKIPAQTDA</sequence>
<dbReference type="CDD" id="cd05214">
    <property type="entry name" value="GAPDH_I_N"/>
    <property type="match status" value="1"/>
</dbReference>
<dbReference type="GO" id="GO:0051287">
    <property type="term" value="F:NAD binding"/>
    <property type="evidence" value="ECO:0007669"/>
    <property type="project" value="InterPro"/>
</dbReference>
<dbReference type="PATRIC" id="fig|1217671.3.peg.1060"/>
<comment type="similarity">
    <text evidence="1 3">Belongs to the glyceraldehyde-3-phosphate dehydrogenase family.</text>
</comment>
<dbReference type="NCBIfam" id="NF006139">
    <property type="entry name" value="PRK08289.1"/>
    <property type="match status" value="1"/>
</dbReference>
<dbReference type="EC" id="1.2.1.-" evidence="4"/>
<reference evidence="6 7" key="1">
    <citation type="submission" date="2013-02" db="EMBL/GenBank/DDBJ databases">
        <title>The Genome Sequence of Acinetobacter parvus NIPH 1103.</title>
        <authorList>
            <consortium name="The Broad Institute Genome Sequencing Platform"/>
            <consortium name="The Broad Institute Genome Sequencing Center for Infectious Disease"/>
            <person name="Cerqueira G."/>
            <person name="Feldgarden M."/>
            <person name="Courvalin P."/>
            <person name="Perichon B."/>
            <person name="Grillot-Courvalin C."/>
            <person name="Clermont D."/>
            <person name="Rocha E."/>
            <person name="Yoon E.-J."/>
            <person name="Nemec A."/>
            <person name="Walker B."/>
            <person name="Young S.K."/>
            <person name="Zeng Q."/>
            <person name="Gargeya S."/>
            <person name="Fitzgerald M."/>
            <person name="Haas B."/>
            <person name="Abouelleil A."/>
            <person name="Alvarado L."/>
            <person name="Arachchi H.M."/>
            <person name="Berlin A.M."/>
            <person name="Chapman S.B."/>
            <person name="Dewar J."/>
            <person name="Goldberg J."/>
            <person name="Griggs A."/>
            <person name="Gujja S."/>
            <person name="Hansen M."/>
            <person name="Howarth C."/>
            <person name="Imamovic A."/>
            <person name="Larimer J."/>
            <person name="McCowan C."/>
            <person name="Murphy C."/>
            <person name="Neiman D."/>
            <person name="Pearson M."/>
            <person name="Priest M."/>
            <person name="Roberts A."/>
            <person name="Saif S."/>
            <person name="Shea T."/>
            <person name="Sisk P."/>
            <person name="Sykes S."/>
            <person name="Wortman J."/>
            <person name="Nusbaum C."/>
            <person name="Birren B."/>
        </authorList>
    </citation>
    <scope>NUCLEOTIDE SEQUENCE [LARGE SCALE GENOMIC DNA]</scope>
    <source>
        <strain evidence="6 7">NIPH 1103</strain>
    </source>
</reference>
<dbReference type="InterPro" id="IPR036291">
    <property type="entry name" value="NAD(P)-bd_dom_sf"/>
</dbReference>
<evidence type="ECO:0000256" key="3">
    <source>
        <dbReference type="RuleBase" id="RU000397"/>
    </source>
</evidence>
<dbReference type="SUPFAM" id="SSF51735">
    <property type="entry name" value="NAD(P)-binding Rossmann-fold domains"/>
    <property type="match status" value="1"/>
</dbReference>
<dbReference type="InterPro" id="IPR020829">
    <property type="entry name" value="GlycerAld_3-P_DH_cat"/>
</dbReference>
<dbReference type="SMART" id="SM00846">
    <property type="entry name" value="Gp_dh_N"/>
    <property type="match status" value="1"/>
</dbReference>
<dbReference type="Gene3D" id="3.30.360.10">
    <property type="entry name" value="Dihydrodipicolinate Reductase, domain 2"/>
    <property type="match status" value="1"/>
</dbReference>
<name>N8RFC9_9GAMM</name>
<dbReference type="AlphaFoldDB" id="N8RFC9"/>
<comment type="caution">
    <text evidence="6">The sequence shown here is derived from an EMBL/GenBank/DDBJ whole genome shotgun (WGS) entry which is preliminary data.</text>
</comment>
<dbReference type="InterPro" id="IPR006424">
    <property type="entry name" value="Glyceraldehyde-3-P_DH_1"/>
</dbReference>
<accession>N8RFC9</accession>
<dbReference type="NCBIfam" id="TIGR01534">
    <property type="entry name" value="GAPDH-I"/>
    <property type="match status" value="1"/>
</dbReference>
<evidence type="ECO:0000259" key="5">
    <source>
        <dbReference type="SMART" id="SM00846"/>
    </source>
</evidence>
<dbReference type="InterPro" id="IPR020830">
    <property type="entry name" value="GlycerAld_3-P_DH_AS"/>
</dbReference>
<evidence type="ECO:0000256" key="2">
    <source>
        <dbReference type="ARBA" id="ARBA00023002"/>
    </source>
</evidence>
<dbReference type="GO" id="GO:0050661">
    <property type="term" value="F:NADP binding"/>
    <property type="evidence" value="ECO:0007669"/>
    <property type="project" value="InterPro"/>
</dbReference>
<protein>
    <recommendedName>
        <fullName evidence="4">Glyceraldehyde-3-phosphate dehydrogenase</fullName>
        <ecNumber evidence="4">1.2.1.-</ecNumber>
    </recommendedName>
</protein>
<dbReference type="EMBL" id="APOL01000019">
    <property type="protein sequence ID" value="ENU34093.1"/>
    <property type="molecule type" value="Genomic_DNA"/>
</dbReference>
<dbReference type="RefSeq" id="WP_004678027.1">
    <property type="nucleotide sequence ID" value="NZ_KB849225.1"/>
</dbReference>
<evidence type="ECO:0000256" key="4">
    <source>
        <dbReference type="RuleBase" id="RU361160"/>
    </source>
</evidence>
<dbReference type="Pfam" id="PF00044">
    <property type="entry name" value="Gp_dh_N"/>
    <property type="match status" value="1"/>
</dbReference>
<dbReference type="FunFam" id="3.30.360.10:FF:000002">
    <property type="entry name" value="Glyceraldehyde-3-phosphate dehydrogenase"/>
    <property type="match status" value="1"/>
</dbReference>
<dbReference type="InterPro" id="IPR020831">
    <property type="entry name" value="GlycerAld/Erythrose_P_DH"/>
</dbReference>
<dbReference type="PROSITE" id="PS00071">
    <property type="entry name" value="GAPDH"/>
    <property type="match status" value="1"/>
</dbReference>
<dbReference type="PANTHER" id="PTHR43454">
    <property type="entry name" value="GLYCERALDEHYDE-3-PHOSPHATE DEHYDROGENASE"/>
    <property type="match status" value="1"/>
</dbReference>
<dbReference type="PRINTS" id="PR00078">
    <property type="entry name" value="G3PDHDRGNASE"/>
</dbReference>
<dbReference type="SUPFAM" id="SSF55347">
    <property type="entry name" value="Glyceraldehyde-3-phosphate dehydrogenase-like, C-terminal domain"/>
    <property type="match status" value="1"/>
</dbReference>
<dbReference type="GO" id="GO:0016620">
    <property type="term" value="F:oxidoreductase activity, acting on the aldehyde or oxo group of donors, NAD or NADP as acceptor"/>
    <property type="evidence" value="ECO:0007669"/>
    <property type="project" value="InterPro"/>
</dbReference>
<dbReference type="GO" id="GO:0006006">
    <property type="term" value="P:glucose metabolic process"/>
    <property type="evidence" value="ECO:0007669"/>
    <property type="project" value="InterPro"/>
</dbReference>